<dbReference type="Proteomes" id="UP000789342">
    <property type="component" value="Unassembled WGS sequence"/>
</dbReference>
<protein>
    <submittedName>
        <fullName evidence="1">15033_t:CDS:1</fullName>
    </submittedName>
</protein>
<proteinExistence type="predicted"/>
<keyword evidence="2" id="KW-1185">Reference proteome</keyword>
<reference evidence="1" key="1">
    <citation type="submission" date="2021-06" db="EMBL/GenBank/DDBJ databases">
        <authorList>
            <person name="Kallberg Y."/>
            <person name="Tangrot J."/>
            <person name="Rosling A."/>
        </authorList>
    </citation>
    <scope>NUCLEOTIDE SEQUENCE</scope>
    <source>
        <strain evidence="1">CL551</strain>
    </source>
</reference>
<comment type="caution">
    <text evidence="1">The sequence shown here is derived from an EMBL/GenBank/DDBJ whole genome shotgun (WGS) entry which is preliminary data.</text>
</comment>
<feature type="non-terminal residue" evidence="1">
    <location>
        <position position="1"/>
    </location>
</feature>
<organism evidence="1 2">
    <name type="scientific">Acaulospora morrowiae</name>
    <dbReference type="NCBI Taxonomy" id="94023"/>
    <lineage>
        <taxon>Eukaryota</taxon>
        <taxon>Fungi</taxon>
        <taxon>Fungi incertae sedis</taxon>
        <taxon>Mucoromycota</taxon>
        <taxon>Glomeromycotina</taxon>
        <taxon>Glomeromycetes</taxon>
        <taxon>Diversisporales</taxon>
        <taxon>Acaulosporaceae</taxon>
        <taxon>Acaulospora</taxon>
    </lineage>
</organism>
<evidence type="ECO:0000313" key="2">
    <source>
        <dbReference type="Proteomes" id="UP000789342"/>
    </source>
</evidence>
<accession>A0A9N9CZ49</accession>
<evidence type="ECO:0000313" key="1">
    <source>
        <dbReference type="EMBL" id="CAG8617610.1"/>
    </source>
</evidence>
<dbReference type="AlphaFoldDB" id="A0A9N9CZ49"/>
<gene>
    <name evidence="1" type="ORF">AMORRO_LOCUS8514</name>
</gene>
<name>A0A9N9CZ49_9GLOM</name>
<sequence>MSKQQEKLFDKNVYREKLQHLLPSQSSEYSLQFQYSFLSVISEEHTTTSKYQRFNSCNDNQIIQKKSITQTQEEIEK</sequence>
<dbReference type="EMBL" id="CAJVPV010007336">
    <property type="protein sequence ID" value="CAG8617610.1"/>
    <property type="molecule type" value="Genomic_DNA"/>
</dbReference>